<protein>
    <submittedName>
        <fullName evidence="1">Uncharacterized protein</fullName>
    </submittedName>
</protein>
<dbReference type="Proteomes" id="UP000218334">
    <property type="component" value="Unassembled WGS sequence"/>
</dbReference>
<evidence type="ECO:0000313" key="1">
    <source>
        <dbReference type="EMBL" id="PBK64742.1"/>
    </source>
</evidence>
<keyword evidence="2" id="KW-1185">Reference proteome</keyword>
<organism evidence="1 2">
    <name type="scientific">Armillaria solidipes</name>
    <dbReference type="NCBI Taxonomy" id="1076256"/>
    <lineage>
        <taxon>Eukaryota</taxon>
        <taxon>Fungi</taxon>
        <taxon>Dikarya</taxon>
        <taxon>Basidiomycota</taxon>
        <taxon>Agaricomycotina</taxon>
        <taxon>Agaricomycetes</taxon>
        <taxon>Agaricomycetidae</taxon>
        <taxon>Agaricales</taxon>
        <taxon>Marasmiineae</taxon>
        <taxon>Physalacriaceae</taxon>
        <taxon>Armillaria</taxon>
    </lineage>
</organism>
<proteinExistence type="predicted"/>
<sequence>MSPVTRLFDLAVIAPSSGSDNAIKTVQTAYHTVFGRDVPAIDRDNHVVLWTQVCSSPGVPDSIVQELRQILPSLPDLTWKNAAPMVGLDPSRGEEQLSRKRMQILFVPDKFVDEVMDIARWRNFWSERRQYAQLGSFAVKMVLKQIGFGYEKVQSESSFKFEVKIVHNTALLMLESELWHDRTQVLAQAITEVICLAASNSRLGYSFPIHIVITDLYQTSFYTYYREQYSDSSKPISYAI</sequence>
<reference evidence="2" key="1">
    <citation type="journal article" date="2017" name="Nat. Ecol. Evol.">
        <title>Genome expansion and lineage-specific genetic innovations in the forest pathogenic fungi Armillaria.</title>
        <authorList>
            <person name="Sipos G."/>
            <person name="Prasanna A.N."/>
            <person name="Walter M.C."/>
            <person name="O'Connor E."/>
            <person name="Balint B."/>
            <person name="Krizsan K."/>
            <person name="Kiss B."/>
            <person name="Hess J."/>
            <person name="Varga T."/>
            <person name="Slot J."/>
            <person name="Riley R."/>
            <person name="Boka B."/>
            <person name="Rigling D."/>
            <person name="Barry K."/>
            <person name="Lee J."/>
            <person name="Mihaltcheva S."/>
            <person name="LaButti K."/>
            <person name="Lipzen A."/>
            <person name="Waldron R."/>
            <person name="Moloney N.M."/>
            <person name="Sperisen C."/>
            <person name="Kredics L."/>
            <person name="Vagvoelgyi C."/>
            <person name="Patrignani A."/>
            <person name="Fitzpatrick D."/>
            <person name="Nagy I."/>
            <person name="Doyle S."/>
            <person name="Anderson J.B."/>
            <person name="Grigoriev I.V."/>
            <person name="Gueldener U."/>
            <person name="Muensterkoetter M."/>
            <person name="Nagy L.G."/>
        </authorList>
    </citation>
    <scope>NUCLEOTIDE SEQUENCE [LARGE SCALE GENOMIC DNA]</scope>
    <source>
        <strain evidence="2">28-4</strain>
    </source>
</reference>
<accession>A0A2H3BCJ1</accession>
<name>A0A2H3BCJ1_9AGAR</name>
<gene>
    <name evidence="1" type="ORF">ARMSODRAFT_460969</name>
</gene>
<dbReference type="EMBL" id="KZ293450">
    <property type="protein sequence ID" value="PBK64742.1"/>
    <property type="molecule type" value="Genomic_DNA"/>
</dbReference>
<dbReference type="AlphaFoldDB" id="A0A2H3BCJ1"/>
<evidence type="ECO:0000313" key="2">
    <source>
        <dbReference type="Proteomes" id="UP000218334"/>
    </source>
</evidence>